<dbReference type="OrthoDB" id="37659at2759"/>
<dbReference type="InParanoid" id="A0A067NMC9"/>
<dbReference type="Proteomes" id="UP000027073">
    <property type="component" value="Unassembled WGS sequence"/>
</dbReference>
<organism evidence="1 2">
    <name type="scientific">Pleurotus ostreatus (strain PC15)</name>
    <name type="common">Oyster mushroom</name>
    <dbReference type="NCBI Taxonomy" id="1137138"/>
    <lineage>
        <taxon>Eukaryota</taxon>
        <taxon>Fungi</taxon>
        <taxon>Dikarya</taxon>
        <taxon>Basidiomycota</taxon>
        <taxon>Agaricomycotina</taxon>
        <taxon>Agaricomycetes</taxon>
        <taxon>Agaricomycetidae</taxon>
        <taxon>Agaricales</taxon>
        <taxon>Pleurotineae</taxon>
        <taxon>Pleurotaceae</taxon>
        <taxon>Pleurotus</taxon>
    </lineage>
</organism>
<name>A0A067NMC9_PLEO1</name>
<proteinExistence type="predicted"/>
<dbReference type="VEuPathDB" id="FungiDB:PLEOSDRAFT_1096488"/>
<evidence type="ECO:0000313" key="1">
    <source>
        <dbReference type="EMBL" id="KDQ29089.1"/>
    </source>
</evidence>
<accession>A0A067NMC9</accession>
<dbReference type="HOGENOM" id="CLU_101869_0_0_1"/>
<protein>
    <submittedName>
        <fullName evidence="1">Uncharacterized protein</fullName>
    </submittedName>
</protein>
<reference evidence="2" key="1">
    <citation type="journal article" date="2014" name="Proc. Natl. Acad. Sci. U.S.A.">
        <title>Extensive sampling of basidiomycete genomes demonstrates inadequacy of the white-rot/brown-rot paradigm for wood decay fungi.</title>
        <authorList>
            <person name="Riley R."/>
            <person name="Salamov A.A."/>
            <person name="Brown D.W."/>
            <person name="Nagy L.G."/>
            <person name="Floudas D."/>
            <person name="Held B.W."/>
            <person name="Levasseur A."/>
            <person name="Lombard V."/>
            <person name="Morin E."/>
            <person name="Otillar R."/>
            <person name="Lindquist E.A."/>
            <person name="Sun H."/>
            <person name="LaButti K.M."/>
            <person name="Schmutz J."/>
            <person name="Jabbour D."/>
            <person name="Luo H."/>
            <person name="Baker S.E."/>
            <person name="Pisabarro A.G."/>
            <person name="Walton J.D."/>
            <person name="Blanchette R.A."/>
            <person name="Henrissat B."/>
            <person name="Martin F."/>
            <person name="Cullen D."/>
            <person name="Hibbett D.S."/>
            <person name="Grigoriev I.V."/>
        </authorList>
    </citation>
    <scope>NUCLEOTIDE SEQUENCE [LARGE SCALE GENOMIC DNA]</scope>
    <source>
        <strain evidence="2">PC15</strain>
    </source>
</reference>
<evidence type="ECO:0000313" key="2">
    <source>
        <dbReference type="Proteomes" id="UP000027073"/>
    </source>
</evidence>
<dbReference type="AlphaFoldDB" id="A0A067NMC9"/>
<dbReference type="EMBL" id="KL198007">
    <property type="protein sequence ID" value="KDQ29089.1"/>
    <property type="molecule type" value="Genomic_DNA"/>
</dbReference>
<sequence>MVEYLPNFGRPEGVLGPVGLWSYVDRDGRILDLNLNVVRCRALRTYHPSPRDQHWSLSWHLGTTEDGDPVHRRIHITREPGADHLTNWGPITVTVDSVTVAETHVIPLGRTDFKQRTMIEAIASRTPVCKPDGEWNCQNWLETVLDEMVEKGVLPGDVVQAALQQARLVQPIPFQP</sequence>
<gene>
    <name evidence="1" type="ORF">PLEOSDRAFT_1096488</name>
</gene>